<dbReference type="CDD" id="cd01169">
    <property type="entry name" value="HMPP_kinase"/>
    <property type="match status" value="1"/>
</dbReference>
<evidence type="ECO:0000256" key="11">
    <source>
        <dbReference type="ARBA" id="ARBA00047334"/>
    </source>
</evidence>
<keyword evidence="9" id="KW-0784">Thiamine biosynthesis</keyword>
<evidence type="ECO:0000256" key="7">
    <source>
        <dbReference type="ARBA" id="ARBA00022840"/>
    </source>
</evidence>
<keyword evidence="8" id="KW-0460">Magnesium</keyword>
<comment type="pathway">
    <text evidence="2">Cofactor biosynthesis; thiamine diphosphate biosynthesis; thiamine phosphate from 4-amino-2-methyl-5-diphosphomethylpyrimidine and 4-methyl-5-(2-phosphoethyl)-thiazole: step 1/1.</text>
</comment>
<protein>
    <submittedName>
        <fullName evidence="16">Hydroxymethylpyrimidine/phosphomethylpyrimidine kinase</fullName>
    </submittedName>
</protein>
<evidence type="ECO:0000256" key="12">
    <source>
        <dbReference type="ARBA" id="ARBA00047851"/>
    </source>
</evidence>
<dbReference type="STRING" id="562729.RNAN_2843"/>
<dbReference type="CDD" id="cd00564">
    <property type="entry name" value="TMP_TenI"/>
    <property type="match status" value="1"/>
</dbReference>
<evidence type="ECO:0000313" key="17">
    <source>
        <dbReference type="Proteomes" id="UP000004374"/>
    </source>
</evidence>
<evidence type="ECO:0000259" key="15">
    <source>
        <dbReference type="Pfam" id="PF08543"/>
    </source>
</evidence>
<evidence type="ECO:0000259" key="14">
    <source>
        <dbReference type="Pfam" id="PF02581"/>
    </source>
</evidence>
<dbReference type="Pfam" id="PF02581">
    <property type="entry name" value="TMP-TENI"/>
    <property type="match status" value="1"/>
</dbReference>
<dbReference type="SUPFAM" id="SSF51391">
    <property type="entry name" value="Thiamin phosphate synthase"/>
    <property type="match status" value="1"/>
</dbReference>
<sequence>MPEHTSEAKPIVWTIASSDCGGGAGIQADLHTFAALGCHGCSVIAAVTAQNSIEVVGYESVSPALFVTQLNCLLQDMPPKAIKIGLIPDVTLLEQLAAWLTQHKAQHQFVVIADPVLSSSSGYQFARQSQLCIWRQQLLPLVDLLTPNLPELALLSTMPTPNDEMQAAQLRQFGCAAVLIKGGHATDQADSCDHYLGVDQQFSLSLPRLCNTHNHGTGCVLSSAIAAACAQGYALADSVIIARAYLQQALANGYATGNGAGSLQHHSWPVTPSYWPLLTCDNEQFAGATQPDNLSFAGMTTPIGLYPVVDSVAWLKRLLPLEPDVVQLRIKQGSAADIERQIAEAVLLSRDYKLRLFINDYWQLAIKYGAYGVHLGQQDLASANLAAIAAAGLRLGISTHNYTELTRARQIRPSYIALGHIFTTQTKQMPSKPQGLVRLKYYAALCRDIPTVAIGGIDATRLDEVLACGVTGVAVVSAITAQQQPEQAFLTLKQRVEQHYAHQIK</sequence>
<dbReference type="GO" id="GO:0008972">
    <property type="term" value="F:phosphomethylpyrimidine kinase activity"/>
    <property type="evidence" value="ECO:0007669"/>
    <property type="project" value="InterPro"/>
</dbReference>
<evidence type="ECO:0000313" key="16">
    <source>
        <dbReference type="EMBL" id="GAB59830.1"/>
    </source>
</evidence>
<dbReference type="GO" id="GO:0005524">
    <property type="term" value="F:ATP binding"/>
    <property type="evidence" value="ECO:0007669"/>
    <property type="project" value="UniProtKB-KW"/>
</dbReference>
<dbReference type="Gene3D" id="3.20.20.70">
    <property type="entry name" value="Aldolase class I"/>
    <property type="match status" value="1"/>
</dbReference>
<comment type="catalytic activity">
    <reaction evidence="11">
        <text>4-methyl-5-(2-phosphooxyethyl)-thiazole + 4-amino-2-methyl-5-(diphosphooxymethyl)pyrimidine + H(+) = thiamine phosphate + diphosphate</text>
        <dbReference type="Rhea" id="RHEA:22328"/>
        <dbReference type="ChEBI" id="CHEBI:15378"/>
        <dbReference type="ChEBI" id="CHEBI:33019"/>
        <dbReference type="ChEBI" id="CHEBI:37575"/>
        <dbReference type="ChEBI" id="CHEBI:57841"/>
        <dbReference type="ChEBI" id="CHEBI:58296"/>
        <dbReference type="EC" id="2.5.1.3"/>
    </reaction>
</comment>
<dbReference type="PANTHER" id="PTHR20858:SF17">
    <property type="entry name" value="HYDROXYMETHYLPYRIMIDINE_PHOSPHOMETHYLPYRIMIDINE KINASE THI20-RELATED"/>
    <property type="match status" value="1"/>
</dbReference>
<comment type="caution">
    <text evidence="16">The sequence shown here is derived from an EMBL/GenBank/DDBJ whole genome shotgun (WGS) entry which is preliminary data.</text>
</comment>
<evidence type="ECO:0000256" key="6">
    <source>
        <dbReference type="ARBA" id="ARBA00022777"/>
    </source>
</evidence>
<evidence type="ECO:0000256" key="2">
    <source>
        <dbReference type="ARBA" id="ARBA00005165"/>
    </source>
</evidence>
<dbReference type="GO" id="GO:0004789">
    <property type="term" value="F:thiamine-phosphate diphosphorylase activity"/>
    <property type="evidence" value="ECO:0007669"/>
    <property type="project" value="UniProtKB-EC"/>
</dbReference>
<evidence type="ECO:0000256" key="13">
    <source>
        <dbReference type="ARBA" id="ARBA00047883"/>
    </source>
</evidence>
<dbReference type="FunFam" id="3.20.20.70:FF:000064">
    <property type="entry name" value="Thiamine-phosphate synthase"/>
    <property type="match status" value="1"/>
</dbReference>
<dbReference type="EMBL" id="BAFK01000017">
    <property type="protein sequence ID" value="GAB59830.1"/>
    <property type="molecule type" value="Genomic_DNA"/>
</dbReference>
<evidence type="ECO:0000256" key="3">
    <source>
        <dbReference type="ARBA" id="ARBA00022679"/>
    </source>
</evidence>
<keyword evidence="7" id="KW-0067">ATP-binding</keyword>
<evidence type="ECO:0000256" key="10">
    <source>
        <dbReference type="ARBA" id="ARBA00023268"/>
    </source>
</evidence>
<dbReference type="InterPro" id="IPR013749">
    <property type="entry name" value="PM/HMP-P_kinase-1"/>
</dbReference>
<keyword evidence="10" id="KW-0511">Multifunctional enzyme</keyword>
<keyword evidence="4" id="KW-0479">Metal-binding</keyword>
<evidence type="ECO:0000256" key="4">
    <source>
        <dbReference type="ARBA" id="ARBA00022723"/>
    </source>
</evidence>
<proteinExistence type="predicted"/>
<accession>I1E0K2</accession>
<dbReference type="Proteomes" id="UP000004374">
    <property type="component" value="Unassembled WGS sequence"/>
</dbReference>
<dbReference type="NCBIfam" id="TIGR00693">
    <property type="entry name" value="thiE"/>
    <property type="match status" value="1"/>
</dbReference>
<organism evidence="16 17">
    <name type="scientific">Rheinheimera nanhaiensis E407-8</name>
    <dbReference type="NCBI Taxonomy" id="562729"/>
    <lineage>
        <taxon>Bacteria</taxon>
        <taxon>Pseudomonadati</taxon>
        <taxon>Pseudomonadota</taxon>
        <taxon>Gammaproteobacteria</taxon>
        <taxon>Chromatiales</taxon>
        <taxon>Chromatiaceae</taxon>
        <taxon>Rheinheimera</taxon>
    </lineage>
</organism>
<keyword evidence="5" id="KW-0547">Nucleotide-binding</keyword>
<dbReference type="NCBIfam" id="TIGR00097">
    <property type="entry name" value="HMP-P_kinase"/>
    <property type="match status" value="1"/>
</dbReference>
<dbReference type="Gene3D" id="3.40.1190.20">
    <property type="match status" value="1"/>
</dbReference>
<dbReference type="UniPathway" id="UPA00060">
    <property type="reaction ID" value="UER00138"/>
</dbReference>
<comment type="catalytic activity">
    <reaction evidence="13">
        <text>2-[(2R,5Z)-2-carboxy-4-methylthiazol-5(2H)-ylidene]ethyl phosphate + 4-amino-2-methyl-5-(diphosphooxymethyl)pyrimidine + 2 H(+) = thiamine phosphate + CO2 + diphosphate</text>
        <dbReference type="Rhea" id="RHEA:47844"/>
        <dbReference type="ChEBI" id="CHEBI:15378"/>
        <dbReference type="ChEBI" id="CHEBI:16526"/>
        <dbReference type="ChEBI" id="CHEBI:33019"/>
        <dbReference type="ChEBI" id="CHEBI:37575"/>
        <dbReference type="ChEBI" id="CHEBI:57841"/>
        <dbReference type="ChEBI" id="CHEBI:62899"/>
        <dbReference type="EC" id="2.5.1.3"/>
    </reaction>
</comment>
<dbReference type="GO" id="GO:0005829">
    <property type="term" value="C:cytosol"/>
    <property type="evidence" value="ECO:0007669"/>
    <property type="project" value="TreeGrafter"/>
</dbReference>
<evidence type="ECO:0000256" key="9">
    <source>
        <dbReference type="ARBA" id="ARBA00022977"/>
    </source>
</evidence>
<keyword evidence="6 16" id="KW-0418">Kinase</keyword>
<keyword evidence="17" id="KW-1185">Reference proteome</keyword>
<dbReference type="Pfam" id="PF08543">
    <property type="entry name" value="Phos_pyr_kin"/>
    <property type="match status" value="1"/>
</dbReference>
<dbReference type="InterPro" id="IPR036206">
    <property type="entry name" value="ThiamineP_synth_sf"/>
</dbReference>
<dbReference type="AlphaFoldDB" id="I1E0K2"/>
<dbReference type="InterPro" id="IPR013785">
    <property type="entry name" value="Aldolase_TIM"/>
</dbReference>
<evidence type="ECO:0000256" key="8">
    <source>
        <dbReference type="ARBA" id="ARBA00022842"/>
    </source>
</evidence>
<gene>
    <name evidence="16" type="primary">thiD</name>
    <name evidence="16" type="ORF">RNAN_2843</name>
</gene>
<dbReference type="GO" id="GO:0009229">
    <property type="term" value="P:thiamine diphosphate biosynthetic process"/>
    <property type="evidence" value="ECO:0007669"/>
    <property type="project" value="UniProtKB-UniPathway"/>
</dbReference>
<dbReference type="PANTHER" id="PTHR20858">
    <property type="entry name" value="PHOSPHOMETHYLPYRIMIDINE KINASE"/>
    <property type="match status" value="1"/>
</dbReference>
<dbReference type="GO" id="GO:0009228">
    <property type="term" value="P:thiamine biosynthetic process"/>
    <property type="evidence" value="ECO:0007669"/>
    <property type="project" value="UniProtKB-KW"/>
</dbReference>
<reference evidence="16 17" key="1">
    <citation type="journal article" date="2012" name="J. Bacteriol.">
        <title>Genome Sequence of the Protease-Producing Bacterium Rheinheimera nanhaiensis E407-8T, Isolated from Deep-Sea Sediment of the South China Sea.</title>
        <authorList>
            <person name="Zhang X.-Y."/>
            <person name="Zhang Y.-J."/>
            <person name="Qin Q.-L."/>
            <person name="Xie B.-B."/>
            <person name="Chen X.-L."/>
            <person name="Zhou B.-C."/>
            <person name="Zhang Y.-Z."/>
        </authorList>
    </citation>
    <scope>NUCLEOTIDE SEQUENCE [LARGE SCALE GENOMIC DNA]</scope>
    <source>
        <strain evidence="16 17">E407-8</strain>
    </source>
</reference>
<dbReference type="InterPro" id="IPR004399">
    <property type="entry name" value="HMP/HMP-P_kinase_dom"/>
</dbReference>
<evidence type="ECO:0000256" key="5">
    <source>
        <dbReference type="ARBA" id="ARBA00022741"/>
    </source>
</evidence>
<evidence type="ECO:0000256" key="1">
    <source>
        <dbReference type="ARBA" id="ARBA00001946"/>
    </source>
</evidence>
<dbReference type="InterPro" id="IPR034291">
    <property type="entry name" value="TMP_synthase"/>
</dbReference>
<dbReference type="SUPFAM" id="SSF53613">
    <property type="entry name" value="Ribokinase-like"/>
    <property type="match status" value="1"/>
</dbReference>
<comment type="catalytic activity">
    <reaction evidence="12">
        <text>2-(2-carboxy-4-methylthiazol-5-yl)ethyl phosphate + 4-amino-2-methyl-5-(diphosphooxymethyl)pyrimidine + 2 H(+) = thiamine phosphate + CO2 + diphosphate</text>
        <dbReference type="Rhea" id="RHEA:47848"/>
        <dbReference type="ChEBI" id="CHEBI:15378"/>
        <dbReference type="ChEBI" id="CHEBI:16526"/>
        <dbReference type="ChEBI" id="CHEBI:33019"/>
        <dbReference type="ChEBI" id="CHEBI:37575"/>
        <dbReference type="ChEBI" id="CHEBI:57841"/>
        <dbReference type="ChEBI" id="CHEBI:62890"/>
        <dbReference type="EC" id="2.5.1.3"/>
    </reaction>
</comment>
<feature type="domain" description="Thiamine phosphate synthase/TenI" evidence="14">
    <location>
        <begin position="310"/>
        <end position="479"/>
    </location>
</feature>
<dbReference type="InterPro" id="IPR029056">
    <property type="entry name" value="Ribokinase-like"/>
</dbReference>
<dbReference type="NCBIfam" id="NF002904">
    <property type="entry name" value="PRK03512.1"/>
    <property type="match status" value="1"/>
</dbReference>
<feature type="domain" description="Pyridoxamine kinase/Phosphomethylpyrimidine kinase" evidence="15">
    <location>
        <begin position="19"/>
        <end position="263"/>
    </location>
</feature>
<dbReference type="GO" id="GO:0046872">
    <property type="term" value="F:metal ion binding"/>
    <property type="evidence" value="ECO:0007669"/>
    <property type="project" value="UniProtKB-KW"/>
</dbReference>
<comment type="cofactor">
    <cofactor evidence="1">
        <name>Mg(2+)</name>
        <dbReference type="ChEBI" id="CHEBI:18420"/>
    </cofactor>
</comment>
<dbReference type="GO" id="GO:0008902">
    <property type="term" value="F:hydroxymethylpyrimidine kinase activity"/>
    <property type="evidence" value="ECO:0007669"/>
    <property type="project" value="TreeGrafter"/>
</dbReference>
<keyword evidence="3" id="KW-0808">Transferase</keyword>
<name>I1E0K2_9GAMM</name>
<dbReference type="InterPro" id="IPR022998">
    <property type="entry name" value="ThiamineP_synth_TenI"/>
</dbReference>